<dbReference type="Proteomes" id="UP001153331">
    <property type="component" value="Unassembled WGS sequence"/>
</dbReference>
<evidence type="ECO:0000313" key="2">
    <source>
        <dbReference type="Proteomes" id="UP001153331"/>
    </source>
</evidence>
<evidence type="ECO:0000313" key="1">
    <source>
        <dbReference type="EMBL" id="KAJ8106485.1"/>
    </source>
</evidence>
<accession>A0ACC2HUB9</accession>
<comment type="caution">
    <text evidence="1">The sequence shown here is derived from an EMBL/GenBank/DDBJ whole genome shotgun (WGS) entry which is preliminary data.</text>
</comment>
<gene>
    <name evidence="1" type="ORF">OPT61_g9504</name>
</gene>
<dbReference type="EMBL" id="JAPHNI010001156">
    <property type="protein sequence ID" value="KAJ8106485.1"/>
    <property type="molecule type" value="Genomic_DNA"/>
</dbReference>
<keyword evidence="2" id="KW-1185">Reference proteome</keyword>
<organism evidence="1 2">
    <name type="scientific">Boeremia exigua</name>
    <dbReference type="NCBI Taxonomy" id="749465"/>
    <lineage>
        <taxon>Eukaryota</taxon>
        <taxon>Fungi</taxon>
        <taxon>Dikarya</taxon>
        <taxon>Ascomycota</taxon>
        <taxon>Pezizomycotina</taxon>
        <taxon>Dothideomycetes</taxon>
        <taxon>Pleosporomycetidae</taxon>
        <taxon>Pleosporales</taxon>
        <taxon>Pleosporineae</taxon>
        <taxon>Didymellaceae</taxon>
        <taxon>Boeremia</taxon>
    </lineage>
</organism>
<reference evidence="1" key="1">
    <citation type="submission" date="2022-11" db="EMBL/GenBank/DDBJ databases">
        <title>Genome Sequence of Boeremia exigua.</title>
        <authorList>
            <person name="Buettner E."/>
        </authorList>
    </citation>
    <scope>NUCLEOTIDE SEQUENCE</scope>
    <source>
        <strain evidence="1">CU02</strain>
    </source>
</reference>
<name>A0ACC2HUB9_9PLEO</name>
<sequence length="98" mass="10911">MRISTGMMTKPLVMEKDIEPPSGHPALACESPIEPPSFGTPRLRYYQQFPPDDEALTPTSSASDAGEFAFRSSSPAHVKPEPTVLDKMREVLHIHKRH</sequence>
<proteinExistence type="predicted"/>
<protein>
    <submittedName>
        <fullName evidence="1">Uncharacterized protein</fullName>
    </submittedName>
</protein>